<dbReference type="GO" id="GO:0005737">
    <property type="term" value="C:cytoplasm"/>
    <property type="evidence" value="ECO:0007669"/>
    <property type="project" value="UniProtKB-SubCell"/>
</dbReference>
<evidence type="ECO:0000256" key="1">
    <source>
        <dbReference type="ARBA" id="ARBA00004828"/>
    </source>
</evidence>
<dbReference type="Pfam" id="PF00696">
    <property type="entry name" value="AA_kinase"/>
    <property type="match status" value="1"/>
</dbReference>
<dbReference type="Proteomes" id="UP000279422">
    <property type="component" value="Unassembled WGS sequence"/>
</dbReference>
<reference evidence="11 12" key="1">
    <citation type="submission" date="2018-06" db="EMBL/GenBank/DDBJ databases">
        <title>Extensive metabolic versatility and redundancy in microbially diverse, dynamic hydrothermal sediments.</title>
        <authorList>
            <person name="Dombrowski N."/>
            <person name="Teske A."/>
            <person name="Baker B.J."/>
        </authorList>
    </citation>
    <scope>NUCLEOTIDE SEQUENCE [LARGE SCALE GENOMIC DNA]</scope>
    <source>
        <strain evidence="11">B47_G16</strain>
    </source>
</reference>
<dbReference type="GO" id="GO:0005524">
    <property type="term" value="F:ATP binding"/>
    <property type="evidence" value="ECO:0007669"/>
    <property type="project" value="UniProtKB-UniRule"/>
</dbReference>
<evidence type="ECO:0000256" key="2">
    <source>
        <dbReference type="ARBA" id="ARBA00022571"/>
    </source>
</evidence>
<dbReference type="PANTHER" id="PTHR23342">
    <property type="entry name" value="N-ACETYLGLUTAMATE SYNTHASE"/>
    <property type="match status" value="1"/>
</dbReference>
<proteinExistence type="inferred from homology"/>
<dbReference type="InterPro" id="IPR037528">
    <property type="entry name" value="ArgB"/>
</dbReference>
<organism evidence="11 12">
    <name type="scientific">Aerophobetes bacterium</name>
    <dbReference type="NCBI Taxonomy" id="2030807"/>
    <lineage>
        <taxon>Bacteria</taxon>
        <taxon>Candidatus Aerophobota</taxon>
    </lineage>
</organism>
<dbReference type="EMBL" id="QMPZ01000157">
    <property type="protein sequence ID" value="RLE07567.1"/>
    <property type="molecule type" value="Genomic_DNA"/>
</dbReference>
<evidence type="ECO:0000313" key="12">
    <source>
        <dbReference type="Proteomes" id="UP000279422"/>
    </source>
</evidence>
<evidence type="ECO:0000256" key="8">
    <source>
        <dbReference type="ARBA" id="ARBA00048141"/>
    </source>
</evidence>
<accession>A0A497E2U0</accession>
<comment type="catalytic activity">
    <reaction evidence="8 9">
        <text>N-acetyl-L-glutamate + ATP = N-acetyl-L-glutamyl 5-phosphate + ADP</text>
        <dbReference type="Rhea" id="RHEA:14629"/>
        <dbReference type="ChEBI" id="CHEBI:30616"/>
        <dbReference type="ChEBI" id="CHEBI:44337"/>
        <dbReference type="ChEBI" id="CHEBI:57936"/>
        <dbReference type="ChEBI" id="CHEBI:456216"/>
        <dbReference type="EC" id="2.7.2.8"/>
    </reaction>
</comment>
<comment type="subcellular location">
    <subcellularLocation>
        <location evidence="9">Cytoplasm</location>
    </subcellularLocation>
</comment>
<dbReference type="HAMAP" id="MF_00082">
    <property type="entry name" value="ArgB"/>
    <property type="match status" value="1"/>
</dbReference>
<evidence type="ECO:0000256" key="7">
    <source>
        <dbReference type="ARBA" id="ARBA00022840"/>
    </source>
</evidence>
<comment type="caution">
    <text evidence="11">The sequence shown here is derived from an EMBL/GenBank/DDBJ whole genome shotgun (WGS) entry which is preliminary data.</text>
</comment>
<evidence type="ECO:0000256" key="3">
    <source>
        <dbReference type="ARBA" id="ARBA00022605"/>
    </source>
</evidence>
<dbReference type="GO" id="GO:0003991">
    <property type="term" value="F:acetylglutamate kinase activity"/>
    <property type="evidence" value="ECO:0007669"/>
    <property type="project" value="UniProtKB-UniRule"/>
</dbReference>
<comment type="function">
    <text evidence="9">Catalyzes the ATP-dependent phosphorylation of N-acetyl-L-glutamate.</text>
</comment>
<evidence type="ECO:0000256" key="5">
    <source>
        <dbReference type="ARBA" id="ARBA00022741"/>
    </source>
</evidence>
<feature type="domain" description="Aspartate/glutamate/uridylate kinase" evidence="10">
    <location>
        <begin position="24"/>
        <end position="261"/>
    </location>
</feature>
<dbReference type="GO" id="GO:0042450">
    <property type="term" value="P:L-arginine biosynthetic process via ornithine"/>
    <property type="evidence" value="ECO:0007669"/>
    <property type="project" value="UniProtKB-UniRule"/>
</dbReference>
<dbReference type="InterPro" id="IPR001057">
    <property type="entry name" value="Glu/AcGlu_kinase"/>
</dbReference>
<dbReference type="CDD" id="cd04250">
    <property type="entry name" value="AAK_NAGK-C"/>
    <property type="match status" value="1"/>
</dbReference>
<name>A0A497E2U0_UNCAE</name>
<protein>
    <recommendedName>
        <fullName evidence="9">Acetylglutamate kinase</fullName>
        <ecNumber evidence="9">2.7.2.8</ecNumber>
    </recommendedName>
    <alternativeName>
        <fullName evidence="9">N-acetyl-L-glutamate 5-phosphotransferase</fullName>
    </alternativeName>
    <alternativeName>
        <fullName evidence="9">NAG kinase</fullName>
        <shortName evidence="9">NAGK</shortName>
    </alternativeName>
</protein>
<feature type="binding site" evidence="9">
    <location>
        <begin position="64"/>
        <end position="65"/>
    </location>
    <ligand>
        <name>substrate</name>
    </ligand>
</feature>
<evidence type="ECO:0000256" key="6">
    <source>
        <dbReference type="ARBA" id="ARBA00022777"/>
    </source>
</evidence>
<evidence type="ECO:0000313" key="11">
    <source>
        <dbReference type="EMBL" id="RLE07567.1"/>
    </source>
</evidence>
<keyword evidence="7 9" id="KW-0067">ATP-binding</keyword>
<dbReference type="PIRSF" id="PIRSF000728">
    <property type="entry name" value="NAGK"/>
    <property type="match status" value="1"/>
</dbReference>
<dbReference type="FunFam" id="3.40.1160.10:FF:000004">
    <property type="entry name" value="Acetylglutamate kinase"/>
    <property type="match status" value="1"/>
</dbReference>
<dbReference type="PANTHER" id="PTHR23342:SF0">
    <property type="entry name" value="N-ACETYLGLUTAMATE SYNTHASE, MITOCHONDRIAL"/>
    <property type="match status" value="1"/>
</dbReference>
<comment type="pathway">
    <text evidence="1 9">Amino-acid biosynthesis; L-arginine biosynthesis; N(2)-acetyl-L-ornithine from L-glutamate: step 2/4.</text>
</comment>
<feature type="binding site" evidence="9">
    <location>
        <position position="86"/>
    </location>
    <ligand>
        <name>substrate</name>
    </ligand>
</feature>
<keyword evidence="6 9" id="KW-0418">Kinase</keyword>
<keyword evidence="3 9" id="KW-0028">Amino-acid biosynthesis</keyword>
<keyword evidence="9" id="KW-0963">Cytoplasm</keyword>
<dbReference type="PRINTS" id="PR00474">
    <property type="entry name" value="GLU5KINASE"/>
</dbReference>
<dbReference type="NCBIfam" id="TIGR00761">
    <property type="entry name" value="argB"/>
    <property type="match status" value="1"/>
</dbReference>
<gene>
    <name evidence="9 11" type="primary">argB</name>
    <name evidence="11" type="ORF">DRJ00_07880</name>
</gene>
<dbReference type="InterPro" id="IPR036393">
    <property type="entry name" value="AceGlu_kinase-like_sf"/>
</dbReference>
<dbReference type="UniPathway" id="UPA00068">
    <property type="reaction ID" value="UER00107"/>
</dbReference>
<dbReference type="InterPro" id="IPR004662">
    <property type="entry name" value="AcgluKinase_fam"/>
</dbReference>
<feature type="binding site" evidence="9">
    <location>
        <position position="179"/>
    </location>
    <ligand>
        <name>substrate</name>
    </ligand>
</feature>
<dbReference type="EC" id="2.7.2.8" evidence="9"/>
<evidence type="ECO:0000256" key="9">
    <source>
        <dbReference type="HAMAP-Rule" id="MF_00082"/>
    </source>
</evidence>
<sequence length="284" mass="31085">MEKDLKRAQTLVEALPYIRKFFGKTIVIKYGGKAWKDEDLKRNIAEDIVLMRYVGIKPVVVHGGGEAITAMMKKLNIKPRFIDGNRVTDADTMEVVEMVLVGKVNKEIVSTLNQLGGKAIGLEGKDGGLILARRVKEEKLGLVGEIEEINPSSIQVLEREGFIPVIAPVGVSREGETLNINADVVAAGIAKSLKAEKLIFLTDVKGILEDVSDENSLISTLSIEKMNELMRKGKIQKGMMTKVRACEEALRGGVNKVHIISGKIPHSLLLEIFTDRGIGTQVVC</sequence>
<keyword evidence="2 9" id="KW-0055">Arginine biosynthesis</keyword>
<dbReference type="InterPro" id="IPR041727">
    <property type="entry name" value="NAGK-C"/>
</dbReference>
<feature type="site" description="Transition state stabilizer" evidence="9">
    <location>
        <position position="242"/>
    </location>
</feature>
<feature type="site" description="Transition state stabilizer" evidence="9">
    <location>
        <position position="29"/>
    </location>
</feature>
<dbReference type="Gene3D" id="3.40.1160.10">
    <property type="entry name" value="Acetylglutamate kinase-like"/>
    <property type="match status" value="1"/>
</dbReference>
<evidence type="ECO:0000256" key="4">
    <source>
        <dbReference type="ARBA" id="ARBA00022679"/>
    </source>
</evidence>
<keyword evidence="4 9" id="KW-0808">Transferase</keyword>
<dbReference type="AlphaFoldDB" id="A0A497E2U0"/>
<keyword evidence="5 9" id="KW-0547">Nucleotide-binding</keyword>
<dbReference type="SUPFAM" id="SSF53633">
    <property type="entry name" value="Carbamate kinase-like"/>
    <property type="match status" value="1"/>
</dbReference>
<dbReference type="InterPro" id="IPR001048">
    <property type="entry name" value="Asp/Glu/Uridylate_kinase"/>
</dbReference>
<evidence type="ECO:0000259" key="10">
    <source>
        <dbReference type="Pfam" id="PF00696"/>
    </source>
</evidence>
<comment type="similarity">
    <text evidence="9">Belongs to the acetylglutamate kinase family. ArgB subfamily.</text>
</comment>